<dbReference type="KEGG" id="mbw:MSBRW_1616"/>
<accession>A0A0E3QL06</accession>
<protein>
    <recommendedName>
        <fullName evidence="4">Type I-U CRISPR-associated protein Cas7</fullName>
    </recommendedName>
</protein>
<evidence type="ECO:0000313" key="2">
    <source>
        <dbReference type="EMBL" id="AKB50869.1"/>
    </source>
</evidence>
<dbReference type="Proteomes" id="UP000033038">
    <property type="component" value="Chromosome"/>
</dbReference>
<dbReference type="AlphaFoldDB" id="A0A0E3QL06"/>
<sequence>MTDINNLEMLNDQSRLLLEADLEPVQGYRFQPTGFPDLGAAQYQAPDGTNMLLVESPQSMANRMELVCWDEAEKDLVEPLKGLPYIRVKLDENGATTSSIEEAHRINSEYIAKNTKLIDNDTNFNEVLKNELKIEKNKPINYPLLYKILLKYDPNTLLHGVFLEELDGRIKLARNLSGFIEASGVKSVQSGGVKFSHVQPALTGGEGNVPYARTEYTAENITAYFNLDLSSVRNFGLNDDAENLLVVLSLYKIQKFLAEGLKLRTACDLELKDGIRSNINGFTLPSLEDLEAGIIELIEKCTEKALFANPAVTELVYVEPAKSKNNKGNEKENNGTEDEGEGTEGEGEV</sequence>
<evidence type="ECO:0000313" key="3">
    <source>
        <dbReference type="Proteomes" id="UP000033038"/>
    </source>
</evidence>
<evidence type="ECO:0000256" key="1">
    <source>
        <dbReference type="SAM" id="MobiDB-lite"/>
    </source>
</evidence>
<proteinExistence type="predicted"/>
<dbReference type="HOGENOM" id="CLU_061517_0_0_2"/>
<dbReference type="GeneID" id="24823102"/>
<name>A0A0E3QL06_METBA</name>
<dbReference type="RefSeq" id="WP_011308048.1">
    <property type="nucleotide sequence ID" value="NZ_CP009526.1"/>
</dbReference>
<evidence type="ECO:0008006" key="4">
    <source>
        <dbReference type="Google" id="ProtNLM"/>
    </source>
</evidence>
<feature type="region of interest" description="Disordered" evidence="1">
    <location>
        <begin position="319"/>
        <end position="349"/>
    </location>
</feature>
<gene>
    <name evidence="2" type="ORF">MSBRW_1616</name>
</gene>
<dbReference type="CDD" id="cd09738">
    <property type="entry name" value="Csb1_I-U"/>
    <property type="match status" value="1"/>
</dbReference>
<dbReference type="PATRIC" id="fig|1434109.4.peg.2028"/>
<organism evidence="2 3">
    <name type="scientific">Methanosarcina barkeri str. Wiesmoor</name>
    <dbReference type="NCBI Taxonomy" id="1434109"/>
    <lineage>
        <taxon>Archaea</taxon>
        <taxon>Methanobacteriati</taxon>
        <taxon>Methanobacteriota</taxon>
        <taxon>Stenosarchaea group</taxon>
        <taxon>Methanomicrobia</taxon>
        <taxon>Methanosarcinales</taxon>
        <taxon>Methanosarcinaceae</taxon>
        <taxon>Methanosarcina</taxon>
    </lineage>
</organism>
<dbReference type="Pfam" id="PF09617">
    <property type="entry name" value="Cas_GSU0053"/>
    <property type="match status" value="1"/>
</dbReference>
<reference evidence="2 3" key="1">
    <citation type="submission" date="2014-07" db="EMBL/GenBank/DDBJ databases">
        <title>Methanogenic archaea and the global carbon cycle.</title>
        <authorList>
            <person name="Henriksen J.R."/>
            <person name="Luke J."/>
            <person name="Reinhart S."/>
            <person name="Benedict M.N."/>
            <person name="Youngblut N.D."/>
            <person name="Metcalf M.E."/>
            <person name="Whitaker R.J."/>
            <person name="Metcalf W.W."/>
        </authorList>
    </citation>
    <scope>NUCLEOTIDE SEQUENCE [LARGE SCALE GENOMIC DNA]</scope>
    <source>
        <strain evidence="2 3">Wiesmoor</strain>
    </source>
</reference>
<dbReference type="NCBIfam" id="TIGR02570">
    <property type="entry name" value="cas7_GSU0053"/>
    <property type="match status" value="1"/>
</dbReference>
<dbReference type="EMBL" id="CP009526">
    <property type="protein sequence ID" value="AKB50869.1"/>
    <property type="molecule type" value="Genomic_DNA"/>
</dbReference>
<dbReference type="InterPro" id="IPR013403">
    <property type="entry name" value="CRISPR-assoc_prot_Csb1/Cas7u"/>
</dbReference>
<feature type="compositionally biased region" description="Acidic residues" evidence="1">
    <location>
        <begin position="335"/>
        <end position="349"/>
    </location>
</feature>